<accession>A0A0P1IT85</accession>
<dbReference type="InterPro" id="IPR018062">
    <property type="entry name" value="HTH_AraC-typ_CS"/>
</dbReference>
<feature type="domain" description="HTH araC/xylS-type" evidence="4">
    <location>
        <begin position="226"/>
        <end position="324"/>
    </location>
</feature>
<keyword evidence="2" id="KW-0238">DNA-binding</keyword>
<keyword evidence="6" id="KW-1185">Reference proteome</keyword>
<dbReference type="CDD" id="cd03137">
    <property type="entry name" value="GATase1_AraC_1"/>
    <property type="match status" value="1"/>
</dbReference>
<evidence type="ECO:0000313" key="6">
    <source>
        <dbReference type="Proteomes" id="UP000051184"/>
    </source>
</evidence>
<evidence type="ECO:0000259" key="4">
    <source>
        <dbReference type="PROSITE" id="PS01124"/>
    </source>
</evidence>
<dbReference type="SMART" id="SM00342">
    <property type="entry name" value="HTH_ARAC"/>
    <property type="match status" value="1"/>
</dbReference>
<dbReference type="RefSeq" id="WP_082625910.1">
    <property type="nucleotide sequence ID" value="NZ_CYTO01000009.1"/>
</dbReference>
<dbReference type="NCBIfam" id="NF006902">
    <property type="entry name" value="PRK09393.1"/>
    <property type="match status" value="1"/>
</dbReference>
<dbReference type="Pfam" id="PF12833">
    <property type="entry name" value="HTH_18"/>
    <property type="match status" value="1"/>
</dbReference>
<dbReference type="InterPro" id="IPR009057">
    <property type="entry name" value="Homeodomain-like_sf"/>
</dbReference>
<dbReference type="InterPro" id="IPR002818">
    <property type="entry name" value="DJ-1/PfpI"/>
</dbReference>
<dbReference type="InterPro" id="IPR029062">
    <property type="entry name" value="Class_I_gatase-like"/>
</dbReference>
<evidence type="ECO:0000256" key="2">
    <source>
        <dbReference type="ARBA" id="ARBA00023125"/>
    </source>
</evidence>
<organism evidence="5 6">
    <name type="scientific">Cognatishimia activa</name>
    <dbReference type="NCBI Taxonomy" id="1715691"/>
    <lineage>
        <taxon>Bacteria</taxon>
        <taxon>Pseudomonadati</taxon>
        <taxon>Pseudomonadota</taxon>
        <taxon>Alphaproteobacteria</taxon>
        <taxon>Rhodobacterales</taxon>
        <taxon>Paracoccaceae</taxon>
        <taxon>Cognatishimia</taxon>
    </lineage>
</organism>
<keyword evidence="1" id="KW-0805">Transcription regulation</keyword>
<dbReference type="PANTHER" id="PTHR43130:SF3">
    <property type="entry name" value="HTH-TYPE TRANSCRIPTIONAL REGULATOR RV1931C"/>
    <property type="match status" value="1"/>
</dbReference>
<dbReference type="OrthoDB" id="186587at2"/>
<keyword evidence="3" id="KW-0804">Transcription</keyword>
<dbReference type="Pfam" id="PF01965">
    <property type="entry name" value="DJ-1_PfpI"/>
    <property type="match status" value="1"/>
</dbReference>
<dbReference type="InterPro" id="IPR018060">
    <property type="entry name" value="HTH_AraC"/>
</dbReference>
<dbReference type="EMBL" id="CYUE01000020">
    <property type="protein sequence ID" value="CUK26828.1"/>
    <property type="molecule type" value="Genomic_DNA"/>
</dbReference>
<sequence>MNTMTTLQRTASDAPLVCVLAYDGLCTFEFGIAVELFALPRPEFEQWYSFATVSADPGPIRATGGIVIEAEHDLAKLRNASLIVVPGWRGAETPVPAELCEALQAAHKNGARIASICSGVFVLAAAGLLNGKSATTHWRYTDTLAAMYPEITVNPDVLFVEGDGIYTSAGSAAGLDLGLHIIRQDYGAAAAATVARRLVLPAQRDGGQRQFIPRPEPKARIGAGLSALQDQVRAHLNEDWPLARMAQTAGTSERTLARRFHEELGNTPLNWLKSERVARAAELLDGSNTSLADICDICGFGSLESFRRDFRKTMGIAPIKYRERLGSSGELFIRQNLGELSNGDLSQKDS</sequence>
<dbReference type="GO" id="GO:0043565">
    <property type="term" value="F:sequence-specific DNA binding"/>
    <property type="evidence" value="ECO:0007669"/>
    <property type="project" value="InterPro"/>
</dbReference>
<protein>
    <submittedName>
        <fullName evidence="5">Carnitine catabolism transcriptional activator</fullName>
    </submittedName>
</protein>
<dbReference type="InterPro" id="IPR052158">
    <property type="entry name" value="INH-QAR"/>
</dbReference>
<dbReference type="SUPFAM" id="SSF46689">
    <property type="entry name" value="Homeodomain-like"/>
    <property type="match status" value="2"/>
</dbReference>
<dbReference type="PROSITE" id="PS00041">
    <property type="entry name" value="HTH_ARAC_FAMILY_1"/>
    <property type="match status" value="1"/>
</dbReference>
<evidence type="ECO:0000256" key="1">
    <source>
        <dbReference type="ARBA" id="ARBA00023015"/>
    </source>
</evidence>
<dbReference type="PANTHER" id="PTHR43130">
    <property type="entry name" value="ARAC-FAMILY TRANSCRIPTIONAL REGULATOR"/>
    <property type="match status" value="1"/>
</dbReference>
<dbReference type="Proteomes" id="UP000051184">
    <property type="component" value="Unassembled WGS sequence"/>
</dbReference>
<proteinExistence type="predicted"/>
<dbReference type="PROSITE" id="PS01124">
    <property type="entry name" value="HTH_ARAC_FAMILY_2"/>
    <property type="match status" value="1"/>
</dbReference>
<dbReference type="AlphaFoldDB" id="A0A0P1IT85"/>
<gene>
    <name evidence="5" type="primary">cdhR_6</name>
    <name evidence="5" type="ORF">TA5114_02646</name>
</gene>
<evidence type="ECO:0000313" key="5">
    <source>
        <dbReference type="EMBL" id="CUK26828.1"/>
    </source>
</evidence>
<dbReference type="Gene3D" id="3.40.50.880">
    <property type="match status" value="1"/>
</dbReference>
<dbReference type="Gene3D" id="1.10.10.60">
    <property type="entry name" value="Homeodomain-like"/>
    <property type="match status" value="1"/>
</dbReference>
<name>A0A0P1IT85_9RHOB</name>
<reference evidence="6" key="1">
    <citation type="submission" date="2015-09" db="EMBL/GenBank/DDBJ databases">
        <authorList>
            <person name="Rodrigo-Torres Lidia"/>
            <person name="Arahal R.David."/>
        </authorList>
    </citation>
    <scope>NUCLEOTIDE SEQUENCE [LARGE SCALE GENOMIC DNA]</scope>
    <source>
        <strain evidence="6">CECT 5114</strain>
    </source>
</reference>
<dbReference type="STRING" id="1715691.TA5113_01475"/>
<evidence type="ECO:0000256" key="3">
    <source>
        <dbReference type="ARBA" id="ARBA00023163"/>
    </source>
</evidence>
<dbReference type="GO" id="GO:0003700">
    <property type="term" value="F:DNA-binding transcription factor activity"/>
    <property type="evidence" value="ECO:0007669"/>
    <property type="project" value="InterPro"/>
</dbReference>
<dbReference type="SUPFAM" id="SSF52317">
    <property type="entry name" value="Class I glutamine amidotransferase-like"/>
    <property type="match status" value="1"/>
</dbReference>